<accession>A0A090F5U2</accession>
<name>A0A090F5U2_MESPL</name>
<dbReference type="PANTHER" id="PTHR38342:SF2">
    <property type="entry name" value="INNER MEMBRANE OR EXPORTED"/>
    <property type="match status" value="1"/>
</dbReference>
<dbReference type="InterPro" id="IPR005180">
    <property type="entry name" value="DUF302"/>
</dbReference>
<reference evidence="3" key="1">
    <citation type="submission" date="2014-08" db="EMBL/GenBank/DDBJ databases">
        <authorList>
            <person name="Moulin L."/>
        </authorList>
    </citation>
    <scope>NUCLEOTIDE SEQUENCE [LARGE SCALE GENOMIC DNA]</scope>
</reference>
<dbReference type="CDD" id="cd14797">
    <property type="entry name" value="DUF302"/>
    <property type="match status" value="1"/>
</dbReference>
<protein>
    <submittedName>
        <fullName evidence="2">Protein CrcB homolog 1</fullName>
    </submittedName>
</protein>
<gene>
    <name evidence="2" type="ORF">MPL3356_160062</name>
</gene>
<dbReference type="Pfam" id="PF03625">
    <property type="entry name" value="DUF302"/>
    <property type="match status" value="1"/>
</dbReference>
<proteinExistence type="predicted"/>
<feature type="domain" description="DUF302" evidence="1">
    <location>
        <begin position="37"/>
        <end position="98"/>
    </location>
</feature>
<evidence type="ECO:0000259" key="1">
    <source>
        <dbReference type="Pfam" id="PF03625"/>
    </source>
</evidence>
<dbReference type="SUPFAM" id="SSF103247">
    <property type="entry name" value="TT1751-like"/>
    <property type="match status" value="1"/>
</dbReference>
<dbReference type="PANTHER" id="PTHR38342">
    <property type="entry name" value="SLR5037 PROTEIN"/>
    <property type="match status" value="1"/>
</dbReference>
<dbReference type="Proteomes" id="UP000045285">
    <property type="component" value="Unassembled WGS sequence"/>
</dbReference>
<dbReference type="Gene3D" id="3.30.310.70">
    <property type="entry name" value="TT1751-like domain"/>
    <property type="match status" value="1"/>
</dbReference>
<dbReference type="InterPro" id="IPR035923">
    <property type="entry name" value="TT1751-like_sf"/>
</dbReference>
<dbReference type="EMBL" id="CCMZ01000008">
    <property type="protein sequence ID" value="CDX14597.1"/>
    <property type="molecule type" value="Genomic_DNA"/>
</dbReference>
<sequence>MAGNGLISVESRFRVGETIDRLVETVTSAGLRVFARIDHAAGAREVGAALRPTELLIFGHPKGGTPLMQDRQLAGIDLPIKALAWEDEQGKVWLSYNDAHWLAERHDLGDASRDAVVAIAAGMKKVVAAAAGVDQS</sequence>
<organism evidence="2 3">
    <name type="scientific">Mesorhizobium plurifarium</name>
    <dbReference type="NCBI Taxonomy" id="69974"/>
    <lineage>
        <taxon>Bacteria</taxon>
        <taxon>Pseudomonadati</taxon>
        <taxon>Pseudomonadota</taxon>
        <taxon>Alphaproteobacteria</taxon>
        <taxon>Hyphomicrobiales</taxon>
        <taxon>Phyllobacteriaceae</taxon>
        <taxon>Mesorhizobium</taxon>
    </lineage>
</organism>
<keyword evidence="3" id="KW-1185">Reference proteome</keyword>
<evidence type="ECO:0000313" key="2">
    <source>
        <dbReference type="EMBL" id="CDX14597.1"/>
    </source>
</evidence>
<dbReference type="AlphaFoldDB" id="A0A090F5U2"/>
<evidence type="ECO:0000313" key="3">
    <source>
        <dbReference type="Proteomes" id="UP000045285"/>
    </source>
</evidence>